<feature type="compositionally biased region" description="Basic and acidic residues" evidence="1">
    <location>
        <begin position="183"/>
        <end position="194"/>
    </location>
</feature>
<proteinExistence type="predicted"/>
<evidence type="ECO:0000256" key="1">
    <source>
        <dbReference type="SAM" id="MobiDB-lite"/>
    </source>
</evidence>
<evidence type="ECO:0000313" key="2">
    <source>
        <dbReference type="EMBL" id="CAA9535226.1"/>
    </source>
</evidence>
<feature type="non-terminal residue" evidence="2">
    <location>
        <position position="300"/>
    </location>
</feature>
<feature type="non-terminal residue" evidence="2">
    <location>
        <position position="1"/>
    </location>
</feature>
<reference evidence="2" key="1">
    <citation type="submission" date="2020-02" db="EMBL/GenBank/DDBJ databases">
        <authorList>
            <person name="Meier V. D."/>
        </authorList>
    </citation>
    <scope>NUCLEOTIDE SEQUENCE</scope>
    <source>
        <strain evidence="2">AVDCRST_MAG49</strain>
    </source>
</reference>
<sequence length="300" mass="33769">ARRRRDQSRGGRRSRCPGARGRRLRGAPTRPDAAGPRHRRAGRGDRRRRTVRPRRLHADPRGRRRRHDQRGRERAPPRRDRHSPRHRAGRAGHGPRPHARRTDRRRRLGRPRSRARDAADRRGTGDPGRREQPLVRQRRGRRHRRRGGGPDGHLPAPWQPSPVPGRGGGDRSPSPSRRAAGGHRRDAGVVRGRLDGGGGQRALLRRWHADRPRRRPRRRPVRGRGDRRHVAWRAAPQPAAGLPGNARGTPQVLAERRDLGAGLTHRRVHRRGQGAAGRRGGGCRAGPLRHPPRGAHGGPM</sequence>
<feature type="compositionally biased region" description="Basic residues" evidence="1">
    <location>
        <begin position="1"/>
        <end position="25"/>
    </location>
</feature>
<feature type="compositionally biased region" description="Basic residues" evidence="1">
    <location>
        <begin position="136"/>
        <end position="147"/>
    </location>
</feature>
<keyword evidence="2" id="KW-0808">Transferase</keyword>
<feature type="compositionally biased region" description="Basic residues" evidence="1">
    <location>
        <begin position="36"/>
        <end position="55"/>
    </location>
</feature>
<dbReference type="AlphaFoldDB" id="A0A6J4TXY2"/>
<feature type="region of interest" description="Disordered" evidence="1">
    <location>
        <begin position="1"/>
        <end position="230"/>
    </location>
</feature>
<gene>
    <name evidence="2" type="ORF">AVDCRST_MAG49-385</name>
</gene>
<name>A0A6J4TXY2_9BACT</name>
<feature type="compositionally biased region" description="Basic residues" evidence="1">
    <location>
        <begin position="79"/>
        <end position="113"/>
    </location>
</feature>
<feature type="compositionally biased region" description="Basic residues" evidence="1">
    <location>
        <begin position="203"/>
        <end position="230"/>
    </location>
</feature>
<dbReference type="EMBL" id="CADCWG010000014">
    <property type="protein sequence ID" value="CAA9535226.1"/>
    <property type="molecule type" value="Genomic_DNA"/>
</dbReference>
<accession>A0A6J4TXY2</accession>
<protein>
    <submittedName>
        <fullName evidence="2">Diacylglycerol kinase-related protein</fullName>
    </submittedName>
</protein>
<feature type="region of interest" description="Disordered" evidence="1">
    <location>
        <begin position="260"/>
        <end position="300"/>
    </location>
</feature>
<dbReference type="GO" id="GO:0016301">
    <property type="term" value="F:kinase activity"/>
    <property type="evidence" value="ECO:0007669"/>
    <property type="project" value="UniProtKB-KW"/>
</dbReference>
<feature type="compositionally biased region" description="Basic and acidic residues" evidence="1">
    <location>
        <begin position="114"/>
        <end position="133"/>
    </location>
</feature>
<organism evidence="2">
    <name type="scientific">uncultured Thermomicrobiales bacterium</name>
    <dbReference type="NCBI Taxonomy" id="1645740"/>
    <lineage>
        <taxon>Bacteria</taxon>
        <taxon>Pseudomonadati</taxon>
        <taxon>Thermomicrobiota</taxon>
        <taxon>Thermomicrobia</taxon>
        <taxon>Thermomicrobiales</taxon>
        <taxon>environmental samples</taxon>
    </lineage>
</organism>
<feature type="compositionally biased region" description="Gly residues" evidence="1">
    <location>
        <begin position="274"/>
        <end position="284"/>
    </location>
</feature>
<keyword evidence="2" id="KW-0418">Kinase</keyword>